<dbReference type="EMBL" id="CAJVPJ010001000">
    <property type="protein sequence ID" value="CAG8570195.1"/>
    <property type="molecule type" value="Genomic_DNA"/>
</dbReference>
<evidence type="ECO:0000256" key="6">
    <source>
        <dbReference type="ARBA" id="ARBA00023136"/>
    </source>
</evidence>
<proteinExistence type="inferred from homology"/>
<evidence type="ECO:0000256" key="8">
    <source>
        <dbReference type="SAM" id="Phobius"/>
    </source>
</evidence>
<feature type="transmembrane region" description="Helical" evidence="8">
    <location>
        <begin position="276"/>
        <end position="296"/>
    </location>
</feature>
<feature type="transmembrane region" description="Helical" evidence="8">
    <location>
        <begin position="24"/>
        <end position="41"/>
    </location>
</feature>
<name>A0A9N9G195_9GLOM</name>
<dbReference type="InterPro" id="IPR037185">
    <property type="entry name" value="EmrE-like"/>
</dbReference>
<keyword evidence="3" id="KW-0813">Transport</keyword>
<comment type="similarity">
    <text evidence="2">Belongs to the SLC35F solute transporter family.</text>
</comment>
<feature type="transmembrane region" description="Helical" evidence="8">
    <location>
        <begin position="209"/>
        <end position="232"/>
    </location>
</feature>
<dbReference type="InterPro" id="IPR009262">
    <property type="entry name" value="SLC35_F1/F2/F6"/>
</dbReference>
<keyword evidence="6 8" id="KW-0472">Membrane</keyword>
<feature type="transmembrane region" description="Helical" evidence="8">
    <location>
        <begin position="93"/>
        <end position="110"/>
    </location>
</feature>
<evidence type="ECO:0000313" key="10">
    <source>
        <dbReference type="Proteomes" id="UP000789572"/>
    </source>
</evidence>
<comment type="subcellular location">
    <subcellularLocation>
        <location evidence="1">Membrane</location>
        <topology evidence="1">Multi-pass membrane protein</topology>
    </subcellularLocation>
</comment>
<feature type="transmembrane region" description="Helical" evidence="8">
    <location>
        <begin position="61"/>
        <end position="81"/>
    </location>
</feature>
<evidence type="ECO:0000256" key="2">
    <source>
        <dbReference type="ARBA" id="ARBA00007863"/>
    </source>
</evidence>
<dbReference type="Proteomes" id="UP000789572">
    <property type="component" value="Unassembled WGS sequence"/>
</dbReference>
<keyword evidence="5 8" id="KW-1133">Transmembrane helix</keyword>
<feature type="transmembrane region" description="Helical" evidence="8">
    <location>
        <begin position="122"/>
        <end position="142"/>
    </location>
</feature>
<feature type="compositionally biased region" description="Basic and acidic residues" evidence="7">
    <location>
        <begin position="330"/>
        <end position="341"/>
    </location>
</feature>
<accession>A0A9N9G195</accession>
<dbReference type="SUPFAM" id="SSF103481">
    <property type="entry name" value="Multidrug resistance efflux transporter EmrE"/>
    <property type="match status" value="1"/>
</dbReference>
<evidence type="ECO:0000256" key="7">
    <source>
        <dbReference type="SAM" id="MobiDB-lite"/>
    </source>
</evidence>
<dbReference type="GO" id="GO:0022857">
    <property type="term" value="F:transmembrane transporter activity"/>
    <property type="evidence" value="ECO:0007669"/>
    <property type="project" value="InterPro"/>
</dbReference>
<keyword evidence="4 8" id="KW-0812">Transmembrane</keyword>
<dbReference type="InterPro" id="IPR052221">
    <property type="entry name" value="SLC35F_Transporter"/>
</dbReference>
<evidence type="ECO:0000313" key="9">
    <source>
        <dbReference type="EMBL" id="CAG8570195.1"/>
    </source>
</evidence>
<evidence type="ECO:0000256" key="4">
    <source>
        <dbReference type="ARBA" id="ARBA00022692"/>
    </source>
</evidence>
<evidence type="ECO:0000256" key="5">
    <source>
        <dbReference type="ARBA" id="ARBA00022989"/>
    </source>
</evidence>
<dbReference type="PANTHER" id="PTHR14233">
    <property type="entry name" value="DUF914-RELATED"/>
    <property type="match status" value="1"/>
</dbReference>
<dbReference type="GO" id="GO:0016020">
    <property type="term" value="C:membrane"/>
    <property type="evidence" value="ECO:0007669"/>
    <property type="project" value="UniProtKB-SubCell"/>
</dbReference>
<gene>
    <name evidence="9" type="ORF">POCULU_LOCUS5954</name>
</gene>
<evidence type="ECO:0000256" key="3">
    <source>
        <dbReference type="ARBA" id="ARBA00022448"/>
    </source>
</evidence>
<feature type="transmembrane region" description="Helical" evidence="8">
    <location>
        <begin position="244"/>
        <end position="264"/>
    </location>
</feature>
<feature type="region of interest" description="Disordered" evidence="7">
    <location>
        <begin position="330"/>
        <end position="357"/>
    </location>
</feature>
<evidence type="ECO:0000256" key="1">
    <source>
        <dbReference type="ARBA" id="ARBA00004141"/>
    </source>
</evidence>
<dbReference type="AlphaFoldDB" id="A0A9N9G195"/>
<dbReference type="OrthoDB" id="429955at2759"/>
<comment type="caution">
    <text evidence="9">The sequence shown here is derived from an EMBL/GenBank/DDBJ whole genome shotgun (WGS) entry which is preliminary data.</text>
</comment>
<feature type="transmembrane region" description="Helical" evidence="8">
    <location>
        <begin position="181"/>
        <end position="197"/>
    </location>
</feature>
<feature type="transmembrane region" description="Helical" evidence="8">
    <location>
        <begin position="302"/>
        <end position="321"/>
    </location>
</feature>
<reference evidence="9" key="1">
    <citation type="submission" date="2021-06" db="EMBL/GenBank/DDBJ databases">
        <authorList>
            <person name="Kallberg Y."/>
            <person name="Tangrot J."/>
            <person name="Rosling A."/>
        </authorList>
    </citation>
    <scope>NUCLEOTIDE SEQUENCE</scope>
    <source>
        <strain evidence="9">IA702</strain>
    </source>
</reference>
<sequence length="357" mass="40249">MEKSVDAKSDTSDSKFSFLFTKKFLIILLLGQFLSLCITATSVTTQELAIEGVNFPTTQSFLNYIVLNVIYTSITIWKAGFKGWLKILKNRGWMYFILAVIDVEGNYFVVKAYQYTSLLSAMLLDNWSTLVCMILLMAFFRVRYHWSQYLGALLCFAGIGVLLRGDVILGQADQITAATDMLKGDLFLLLGSTFYGFSNVGEQYFVRQFPLYEVVGQLGFFGTIVNGVQLAILERDELHNTPWSGRIVGLLIAFNFAMFCLYTGAPQLFRISSATFFNLSLITSDFYGLIFALVLFGQKMHGLYPLAYIMSIVGLIVYHVYPETEPQIRRLEDEEAPEPRSEQAPQTANDVVVNAKD</sequence>
<keyword evidence="10" id="KW-1185">Reference proteome</keyword>
<feature type="transmembrane region" description="Helical" evidence="8">
    <location>
        <begin position="149"/>
        <end position="169"/>
    </location>
</feature>
<organism evidence="9 10">
    <name type="scientific">Paraglomus occultum</name>
    <dbReference type="NCBI Taxonomy" id="144539"/>
    <lineage>
        <taxon>Eukaryota</taxon>
        <taxon>Fungi</taxon>
        <taxon>Fungi incertae sedis</taxon>
        <taxon>Mucoromycota</taxon>
        <taxon>Glomeromycotina</taxon>
        <taxon>Glomeromycetes</taxon>
        <taxon>Paraglomerales</taxon>
        <taxon>Paraglomeraceae</taxon>
        <taxon>Paraglomus</taxon>
    </lineage>
</organism>
<protein>
    <submittedName>
        <fullName evidence="9">557_t:CDS:1</fullName>
    </submittedName>
</protein>
<dbReference type="Pfam" id="PF06027">
    <property type="entry name" value="SLC35F"/>
    <property type="match status" value="1"/>
</dbReference>
<dbReference type="PANTHER" id="PTHR14233:SF4">
    <property type="entry name" value="SOLUTE CARRIER FAMILY 35 MEMBER F2"/>
    <property type="match status" value="1"/>
</dbReference>